<keyword evidence="2" id="KW-1185">Reference proteome</keyword>
<reference evidence="1 2" key="1">
    <citation type="submission" date="2017-03" db="EMBL/GenBank/DDBJ databases">
        <authorList>
            <person name="Afonso C.L."/>
            <person name="Miller P.J."/>
            <person name="Scott M.A."/>
            <person name="Spackman E."/>
            <person name="Goraichik I."/>
            <person name="Dimitrov K.M."/>
            <person name="Suarez D.L."/>
            <person name="Swayne D.E."/>
        </authorList>
    </citation>
    <scope>NUCLEOTIDE SEQUENCE [LARGE SCALE GENOMIC DNA]</scope>
    <source>
        <strain evidence="1">SB41UT1</strain>
    </source>
</reference>
<gene>
    <name evidence="1" type="ORF">EHSB41UT_00343</name>
</gene>
<accession>A0A1X7AF25</accession>
<dbReference type="EMBL" id="FWPT01000001">
    <property type="protein sequence ID" value="SMA33922.1"/>
    <property type="molecule type" value="Genomic_DNA"/>
</dbReference>
<dbReference type="Proteomes" id="UP000196573">
    <property type="component" value="Unassembled WGS sequence"/>
</dbReference>
<evidence type="ECO:0000313" key="1">
    <source>
        <dbReference type="EMBL" id="SMA33922.1"/>
    </source>
</evidence>
<name>A0A1X7AF25_9GAMM</name>
<sequence>MRRSALKLSALTFGSACLWAGLAVAKPVYIHSMYQSVTRPPAFIYLDVTPMPKSNCPQAKTIILRWERTAFLTLYDSMTKKLPIEFTSFRQGCTNIEGTDYLEAWNVKFLPKPSS</sequence>
<proteinExistence type="predicted"/>
<organism evidence="1 2">
    <name type="scientific">Parendozoicomonas haliclonae</name>
    <dbReference type="NCBI Taxonomy" id="1960125"/>
    <lineage>
        <taxon>Bacteria</taxon>
        <taxon>Pseudomonadati</taxon>
        <taxon>Pseudomonadota</taxon>
        <taxon>Gammaproteobacteria</taxon>
        <taxon>Oceanospirillales</taxon>
        <taxon>Endozoicomonadaceae</taxon>
        <taxon>Parendozoicomonas</taxon>
    </lineage>
</organism>
<evidence type="ECO:0000313" key="2">
    <source>
        <dbReference type="Proteomes" id="UP000196573"/>
    </source>
</evidence>
<dbReference type="RefSeq" id="WP_133060355.1">
    <property type="nucleotide sequence ID" value="NZ_CBCSCN010000004.1"/>
</dbReference>
<protein>
    <submittedName>
        <fullName evidence="1">Uncharacterized protein</fullName>
    </submittedName>
</protein>
<dbReference type="AlphaFoldDB" id="A0A1X7AF25"/>